<organism evidence="2 3">
    <name type="scientific">Molorchus minor</name>
    <dbReference type="NCBI Taxonomy" id="1323400"/>
    <lineage>
        <taxon>Eukaryota</taxon>
        <taxon>Metazoa</taxon>
        <taxon>Ecdysozoa</taxon>
        <taxon>Arthropoda</taxon>
        <taxon>Hexapoda</taxon>
        <taxon>Insecta</taxon>
        <taxon>Pterygota</taxon>
        <taxon>Neoptera</taxon>
        <taxon>Endopterygota</taxon>
        <taxon>Coleoptera</taxon>
        <taxon>Polyphaga</taxon>
        <taxon>Cucujiformia</taxon>
        <taxon>Chrysomeloidea</taxon>
        <taxon>Cerambycidae</taxon>
        <taxon>Lamiinae</taxon>
        <taxon>Monochamini</taxon>
        <taxon>Molorchus</taxon>
    </lineage>
</organism>
<sequence length="64" mass="7870">MAESKLPEDHWNEFKTKYPKSYKNEEEEQMRFKIFKDNLKNVEEHNKKIRFGHDARGNESNERL</sequence>
<dbReference type="SUPFAM" id="SSF54001">
    <property type="entry name" value="Cysteine proteinases"/>
    <property type="match status" value="1"/>
</dbReference>
<dbReference type="InterPro" id="IPR013201">
    <property type="entry name" value="Prot_inhib_I29"/>
</dbReference>
<evidence type="ECO:0000313" key="3">
    <source>
        <dbReference type="Proteomes" id="UP001162164"/>
    </source>
</evidence>
<accession>A0ABQ9JK12</accession>
<dbReference type="SMART" id="SM00848">
    <property type="entry name" value="Inhibitor_I29"/>
    <property type="match status" value="1"/>
</dbReference>
<evidence type="ECO:0000259" key="1">
    <source>
        <dbReference type="SMART" id="SM00848"/>
    </source>
</evidence>
<dbReference type="Gene3D" id="1.10.287.2250">
    <property type="match status" value="1"/>
</dbReference>
<dbReference type="Pfam" id="PF08246">
    <property type="entry name" value="Inhibitor_I29"/>
    <property type="match status" value="1"/>
</dbReference>
<reference evidence="2" key="1">
    <citation type="journal article" date="2023" name="Insect Mol. Biol.">
        <title>Genome sequencing provides insights into the evolution of gene families encoding plant cell wall-degrading enzymes in longhorned beetles.</title>
        <authorList>
            <person name="Shin N.R."/>
            <person name="Okamura Y."/>
            <person name="Kirsch R."/>
            <person name="Pauchet Y."/>
        </authorList>
    </citation>
    <scope>NUCLEOTIDE SEQUENCE</scope>
    <source>
        <strain evidence="2">MMC_N1</strain>
    </source>
</reference>
<dbReference type="Proteomes" id="UP001162164">
    <property type="component" value="Unassembled WGS sequence"/>
</dbReference>
<comment type="caution">
    <text evidence="2">The sequence shown here is derived from an EMBL/GenBank/DDBJ whole genome shotgun (WGS) entry which is preliminary data.</text>
</comment>
<name>A0ABQ9JK12_9CUCU</name>
<keyword evidence="3" id="KW-1185">Reference proteome</keyword>
<proteinExistence type="predicted"/>
<dbReference type="InterPro" id="IPR038765">
    <property type="entry name" value="Papain-like_cys_pep_sf"/>
</dbReference>
<feature type="domain" description="Cathepsin propeptide inhibitor" evidence="1">
    <location>
        <begin position="11"/>
        <end position="64"/>
    </location>
</feature>
<gene>
    <name evidence="2" type="ORF">NQ317_003053</name>
</gene>
<dbReference type="EMBL" id="JAPWTJ010000459">
    <property type="protein sequence ID" value="KAJ8978269.1"/>
    <property type="molecule type" value="Genomic_DNA"/>
</dbReference>
<protein>
    <recommendedName>
        <fullName evidence="1">Cathepsin propeptide inhibitor domain-containing protein</fullName>
    </recommendedName>
</protein>
<evidence type="ECO:0000313" key="2">
    <source>
        <dbReference type="EMBL" id="KAJ8978269.1"/>
    </source>
</evidence>